<dbReference type="InterPro" id="IPR038609">
    <property type="entry name" value="HDA1_su2/3_sf"/>
</dbReference>
<reference evidence="2" key="1">
    <citation type="journal article" date="2021" name="Open Biol.">
        <title>Shared evolutionary footprints suggest mitochondrial oxidative damage underlies multiple complex I losses in fungi.</title>
        <authorList>
            <person name="Schikora-Tamarit M.A."/>
            <person name="Marcet-Houben M."/>
            <person name="Nosek J."/>
            <person name="Gabaldon T."/>
        </authorList>
    </citation>
    <scope>NUCLEOTIDE SEQUENCE</scope>
    <source>
        <strain evidence="2">CBS6075</strain>
    </source>
</reference>
<dbReference type="InterPro" id="IPR021006">
    <property type="entry name" value="Hda2/3"/>
</dbReference>
<comment type="caution">
    <text evidence="2">The sequence shown here is derived from an EMBL/GenBank/DDBJ whole genome shotgun (WGS) entry which is preliminary data.</text>
</comment>
<evidence type="ECO:0000313" key="3">
    <source>
        <dbReference type="Proteomes" id="UP000769157"/>
    </source>
</evidence>
<proteinExistence type="predicted"/>
<dbReference type="PRINTS" id="PR02093">
    <property type="entry name" value="HDA1SUBUNIT3"/>
</dbReference>
<dbReference type="GO" id="GO:0070823">
    <property type="term" value="C:HDA1 complex"/>
    <property type="evidence" value="ECO:0007669"/>
    <property type="project" value="InterPro"/>
</dbReference>
<dbReference type="Gene3D" id="1.10.287.1490">
    <property type="match status" value="1"/>
</dbReference>
<evidence type="ECO:0000256" key="1">
    <source>
        <dbReference type="SAM" id="Coils"/>
    </source>
</evidence>
<name>A0A9P8P707_9ASCO</name>
<organism evidence="2 3">
    <name type="scientific">Ogataea philodendri</name>
    <dbReference type="NCBI Taxonomy" id="1378263"/>
    <lineage>
        <taxon>Eukaryota</taxon>
        <taxon>Fungi</taxon>
        <taxon>Dikarya</taxon>
        <taxon>Ascomycota</taxon>
        <taxon>Saccharomycotina</taxon>
        <taxon>Pichiomycetes</taxon>
        <taxon>Pichiales</taxon>
        <taxon>Pichiaceae</taxon>
        <taxon>Ogataea</taxon>
    </lineage>
</organism>
<dbReference type="Pfam" id="PF11496">
    <property type="entry name" value="HDA2-3"/>
    <property type="match status" value="1"/>
</dbReference>
<dbReference type="Gene3D" id="3.40.50.12360">
    <property type="match status" value="1"/>
</dbReference>
<sequence>MDLLKILDAKPEPTIATEHFEVEEKYQLSNDYKIPTGLSDFQKELIDQIVSLHYSDILKFFERVDDTQENDRVIVDSLETMLLNTQLVCSHPYLLIDHYFPKSLTARDIPKRLSETSGKFKILSDLLNILDSIYNVKGKQSIDIAIIARPGKTLDLIDALCIGHKCNFKRYSGTKLKESAGANKKNVNLNVHLFPSDSKDFTSEPNTRMKIIISFDISCSLDHDRILRLRNRSTKILHLVPINTIEHIALYFRNQVETRNYNDYLKPVTAAAVVLRDRAGQLPLELRPIYNKNLEFLSNWMRDPEVHRWPLLDMPIIPTYTSNDVERSLLTEVKFNFDNDDFLKEEETKDSDLNLNFNFSGKTKMIGHIIQPRFKSNHQKKTDFYESKRLEKKYLFNVLNSDNKTLTGISKDIAMDQILTHTLMFHFGQRLQELIAKNEELRSFDEYYGAHSKNIEEIMATYRKISSELQEREDSAARSSKEVTASSERIAVHKENIQTYKHEIEEITSKKDNFEETASLWLKYDSELVHLEEEIEKLEGKIEAATNESSYMTAELERASTSIVESEKEIAEKQTQIGLLRQQVESLKKQDDEDRLQKLEAAKKEYESTLRKNQLLQEAMETSFKKVTDSESRSRYVNYSRNGLLSKKNAGATV</sequence>
<gene>
    <name evidence="2" type="ORF">OGAPHI_003418</name>
</gene>
<dbReference type="GeneID" id="70235385"/>
<accession>A0A9P8P707</accession>
<evidence type="ECO:0008006" key="4">
    <source>
        <dbReference type="Google" id="ProtNLM"/>
    </source>
</evidence>
<feature type="coiled-coil region" evidence="1">
    <location>
        <begin position="490"/>
        <end position="619"/>
    </location>
</feature>
<dbReference type="EMBL" id="JAEUBE010000199">
    <property type="protein sequence ID" value="KAH3666968.1"/>
    <property type="molecule type" value="Genomic_DNA"/>
</dbReference>
<reference evidence="2" key="2">
    <citation type="submission" date="2021-01" db="EMBL/GenBank/DDBJ databases">
        <authorList>
            <person name="Schikora-Tamarit M.A."/>
        </authorList>
    </citation>
    <scope>NUCLEOTIDE SEQUENCE</scope>
    <source>
        <strain evidence="2">CBS6075</strain>
    </source>
</reference>
<dbReference type="Proteomes" id="UP000769157">
    <property type="component" value="Unassembled WGS sequence"/>
</dbReference>
<protein>
    <recommendedName>
        <fullName evidence="4">HDA1 complex subunit 3</fullName>
    </recommendedName>
</protein>
<evidence type="ECO:0000313" key="2">
    <source>
        <dbReference type="EMBL" id="KAH3666968.1"/>
    </source>
</evidence>
<dbReference type="InterPro" id="IPR026216">
    <property type="entry name" value="HDA3"/>
</dbReference>
<keyword evidence="3" id="KW-1185">Reference proteome</keyword>
<dbReference type="AlphaFoldDB" id="A0A9P8P707"/>
<dbReference type="RefSeq" id="XP_046061924.1">
    <property type="nucleotide sequence ID" value="XM_046204393.1"/>
</dbReference>
<dbReference type="OrthoDB" id="3647690at2759"/>
<keyword evidence="1" id="KW-0175">Coiled coil</keyword>